<dbReference type="PATRIC" id="fig|1218507.3.peg.182"/>
<sequence>MTIGEALKEMQKELGLTGKEMAAGIITTGTYSRVIHGTRRISSDLLIKLLLKHNIDLSYFFDKVSDTYMPPSNRLEQKLSSQFGLAFNNHDIVAAVTTFEQIKKANVSIHFKKRVQIAVAFLTKTTDDLDNKFKKSIIDDLNKESNWIFNIQALLLFATSFEILPIEFVEKKMVFFFNKISRSKNISEIMKERFAIVCVNYLHWKYSQTIRLNGKIGIIGANVVNAINYLQSLESNTHFIIYIISAKYYSALFSGNLTRAKQIKENLLDMGCTLVVKNWPL</sequence>
<evidence type="ECO:0000259" key="1">
    <source>
        <dbReference type="PROSITE" id="PS50943"/>
    </source>
</evidence>
<dbReference type="CDD" id="cd00093">
    <property type="entry name" value="HTH_XRE"/>
    <property type="match status" value="1"/>
</dbReference>
<dbReference type="InterPro" id="IPR001387">
    <property type="entry name" value="Cro/C1-type_HTH"/>
</dbReference>
<feature type="domain" description="HTH cro/C1-type" evidence="1">
    <location>
        <begin position="7"/>
        <end position="60"/>
    </location>
</feature>
<dbReference type="SMART" id="SM00530">
    <property type="entry name" value="HTH_XRE"/>
    <property type="match status" value="1"/>
</dbReference>
<dbReference type="SUPFAM" id="SSF47413">
    <property type="entry name" value="lambda repressor-like DNA-binding domains"/>
    <property type="match status" value="1"/>
</dbReference>
<protein>
    <submittedName>
        <fullName evidence="2">Transcriptional regulator</fullName>
    </submittedName>
</protein>
<dbReference type="HOGENOM" id="CLU_072045_3_2_9"/>
<reference evidence="2 3" key="1">
    <citation type="submission" date="2015-01" db="EMBL/GenBank/DDBJ databases">
        <title>Comparative genomics of the lactic acid bacteria isolated from the honey bee gut.</title>
        <authorList>
            <person name="Ellegaard K.M."/>
            <person name="Tamarit D."/>
            <person name="Javelind E."/>
            <person name="Olofsson T."/>
            <person name="Andersson S.G."/>
            <person name="Vasquez A."/>
        </authorList>
    </citation>
    <scope>NUCLEOTIDE SEQUENCE [LARGE SCALE GENOMIC DNA]</scope>
    <source>
        <strain evidence="2 3">Hma8</strain>
    </source>
</reference>
<dbReference type="Gene3D" id="1.25.40.10">
    <property type="entry name" value="Tetratricopeptide repeat domain"/>
    <property type="match status" value="1"/>
</dbReference>
<name>A0A0F4LMB7_9LACO</name>
<dbReference type="STRING" id="1218507.JF74_00300"/>
<evidence type="ECO:0000313" key="3">
    <source>
        <dbReference type="Proteomes" id="UP000033531"/>
    </source>
</evidence>
<organism evidence="2 3">
    <name type="scientific">Lactobacillus melliventris</name>
    <dbReference type="NCBI Taxonomy" id="1218507"/>
    <lineage>
        <taxon>Bacteria</taxon>
        <taxon>Bacillati</taxon>
        <taxon>Bacillota</taxon>
        <taxon>Bacilli</taxon>
        <taxon>Lactobacillales</taxon>
        <taxon>Lactobacillaceae</taxon>
        <taxon>Lactobacillus</taxon>
    </lineage>
</organism>
<dbReference type="Pfam" id="PF01381">
    <property type="entry name" value="HTH_3"/>
    <property type="match status" value="1"/>
</dbReference>
<dbReference type="PROSITE" id="PS50943">
    <property type="entry name" value="HTH_CROC1"/>
    <property type="match status" value="1"/>
</dbReference>
<dbReference type="InterPro" id="IPR053163">
    <property type="entry name" value="HTH-type_regulator_Rgg"/>
</dbReference>
<dbReference type="InterPro" id="IPR011990">
    <property type="entry name" value="TPR-like_helical_dom_sf"/>
</dbReference>
<proteinExistence type="predicted"/>
<comment type="caution">
    <text evidence="2">The sequence shown here is derived from an EMBL/GenBank/DDBJ whole genome shotgun (WGS) entry which is preliminary data.</text>
</comment>
<dbReference type="OrthoDB" id="2315824at2"/>
<dbReference type="RefSeq" id="WP_046323997.1">
    <property type="nucleotide sequence ID" value="NZ_JBHTMT010000002.1"/>
</dbReference>
<accession>A0A0F4LMB7</accession>
<dbReference type="PANTHER" id="PTHR37038">
    <property type="entry name" value="TRANSCRIPTIONAL REGULATOR-RELATED"/>
    <property type="match status" value="1"/>
</dbReference>
<dbReference type="InterPro" id="IPR010982">
    <property type="entry name" value="Lambda_DNA-bd_dom_sf"/>
</dbReference>
<dbReference type="EMBL" id="JXLI01000001">
    <property type="protein sequence ID" value="KJY58716.1"/>
    <property type="molecule type" value="Genomic_DNA"/>
</dbReference>
<dbReference type="Proteomes" id="UP000033531">
    <property type="component" value="Unassembled WGS sequence"/>
</dbReference>
<dbReference type="GO" id="GO:0003677">
    <property type="term" value="F:DNA binding"/>
    <property type="evidence" value="ECO:0007669"/>
    <property type="project" value="InterPro"/>
</dbReference>
<gene>
    <name evidence="2" type="ORF">JF74_00300</name>
</gene>
<evidence type="ECO:0000313" key="2">
    <source>
        <dbReference type="EMBL" id="KJY58716.1"/>
    </source>
</evidence>
<dbReference type="AlphaFoldDB" id="A0A0F4LMB7"/>